<evidence type="ECO:0000313" key="2">
    <source>
        <dbReference type="EMBL" id="ORA99182.1"/>
    </source>
</evidence>
<proteinExistence type="predicted"/>
<dbReference type="Pfam" id="PF01243">
    <property type="entry name" value="PNPOx_N"/>
    <property type="match status" value="1"/>
</dbReference>
<comment type="caution">
    <text evidence="2">The sequence shown here is derived from an EMBL/GenBank/DDBJ whole genome shotgun (WGS) entry which is preliminary data.</text>
</comment>
<dbReference type="InterPro" id="IPR011576">
    <property type="entry name" value="Pyridox_Oxase_N"/>
</dbReference>
<dbReference type="RefSeq" id="WP_083027002.1">
    <property type="nucleotide sequence ID" value="NZ_AP022589.1"/>
</dbReference>
<evidence type="ECO:0000313" key="3">
    <source>
        <dbReference type="Proteomes" id="UP000192320"/>
    </source>
</evidence>
<dbReference type="EMBL" id="MVHZ01000017">
    <property type="protein sequence ID" value="ORA99182.1"/>
    <property type="molecule type" value="Genomic_DNA"/>
</dbReference>
<gene>
    <name evidence="2" type="ORF">BST33_14620</name>
</gene>
<feature type="domain" description="Pyridoxamine 5'-phosphate oxidase N-terminal" evidence="1">
    <location>
        <begin position="22"/>
        <end position="106"/>
    </location>
</feature>
<protein>
    <submittedName>
        <fullName evidence="2">Pyridoxamine 5'-phosphate oxidase</fullName>
    </submittedName>
</protein>
<sequence length="161" mass="18056">MTPEELARQWDVVRDVVRRSTGPLAIASVDADGAPTITPIGTVFLRDDGTGFYFDQYTERLAQNLDRDPRVCVMAVVSGPAFWLRSLLEGRFRKAIGVRLYGTAGPRRPATVGELDAVRRRVRLSQLTRGGRALWSDFSHVRDLTFTGLRFVRYPVMMPSA</sequence>
<dbReference type="InterPro" id="IPR012349">
    <property type="entry name" value="Split_barrel_FMN-bd"/>
</dbReference>
<name>A0A7I7R955_9MYCO</name>
<dbReference type="SUPFAM" id="SSF50475">
    <property type="entry name" value="FMN-binding split barrel"/>
    <property type="match status" value="1"/>
</dbReference>
<dbReference type="AlphaFoldDB" id="A0A7I7R955"/>
<organism evidence="2 3">
    <name type="scientific">Mycolicibacter minnesotensis</name>
    <dbReference type="NCBI Taxonomy" id="1118379"/>
    <lineage>
        <taxon>Bacteria</taxon>
        <taxon>Bacillati</taxon>
        <taxon>Actinomycetota</taxon>
        <taxon>Actinomycetes</taxon>
        <taxon>Mycobacteriales</taxon>
        <taxon>Mycobacteriaceae</taxon>
        <taxon>Mycolicibacter</taxon>
    </lineage>
</organism>
<dbReference type="OrthoDB" id="1161330at2"/>
<keyword evidence="3" id="KW-1185">Reference proteome</keyword>
<dbReference type="Gene3D" id="2.30.110.10">
    <property type="entry name" value="Electron Transport, Fmn-binding Protein, Chain A"/>
    <property type="match status" value="1"/>
</dbReference>
<evidence type="ECO:0000259" key="1">
    <source>
        <dbReference type="Pfam" id="PF01243"/>
    </source>
</evidence>
<dbReference type="Proteomes" id="UP000192320">
    <property type="component" value="Unassembled WGS sequence"/>
</dbReference>
<accession>A0A7I7R955</accession>
<reference evidence="2 3" key="1">
    <citation type="submission" date="2017-02" db="EMBL/GenBank/DDBJ databases">
        <title>The new phylogeny of genus Mycobacterium.</title>
        <authorList>
            <person name="Tortoli E."/>
            <person name="Trovato A."/>
            <person name="Cirillo D.M."/>
        </authorList>
    </citation>
    <scope>NUCLEOTIDE SEQUENCE [LARGE SCALE GENOMIC DNA]</scope>
    <source>
        <strain evidence="2 3">DSM 45633</strain>
    </source>
</reference>